<proteinExistence type="predicted"/>
<dbReference type="AlphaFoldDB" id="A0AAE3ALG5"/>
<sequence length="297" mass="33645">MSDEKNVEITEGKKELLIRLTKEEGEFFILMSACTRAPYVECDPETFDDEVLIYFDEQSAKAKTEELAQKKIPTTVLKLASKQMLLFFTTLYTMGVNALHLSFNGEETTMQIQEIVKKRDQKEAPDGSVWVENPQLHLTAVYFAQELRRPAEEDTKEHLKELQEEMLADFRKSSLIFAIQKDTNATPMIKLKDGEKYQPVFTDVLEFRKFCQDDSFRPVIVKAEQLPKVLDKDAKGVILNMLGVNLPLQITRPIPVMNAVPANDPAVLAKAAADAAATAIREANAEKSEKKDDEEEK</sequence>
<dbReference type="Pfam" id="PF07179">
    <property type="entry name" value="SseB"/>
    <property type="match status" value="1"/>
</dbReference>
<dbReference type="InterPro" id="IPR009839">
    <property type="entry name" value="SseB_N"/>
</dbReference>
<evidence type="ECO:0000259" key="1">
    <source>
        <dbReference type="Pfam" id="PF07179"/>
    </source>
</evidence>
<reference evidence="2" key="1">
    <citation type="submission" date="2021-10" db="EMBL/GenBank/DDBJ databases">
        <title>Anaerobic single-cell dispensing facilitates the cultivation of human gut bacteria.</title>
        <authorList>
            <person name="Afrizal A."/>
        </authorList>
    </citation>
    <scope>NUCLEOTIDE SEQUENCE</scope>
    <source>
        <strain evidence="2">CLA-AA-H274</strain>
    </source>
</reference>
<comment type="caution">
    <text evidence="2">The sequence shown here is derived from an EMBL/GenBank/DDBJ whole genome shotgun (WGS) entry which is preliminary data.</text>
</comment>
<name>A0AAE3ALG5_9FIRM</name>
<feature type="domain" description="SseB protein N-terminal" evidence="1">
    <location>
        <begin position="163"/>
        <end position="246"/>
    </location>
</feature>
<gene>
    <name evidence="2" type="ORF">LKD32_02650</name>
</gene>
<dbReference type="Proteomes" id="UP001198962">
    <property type="component" value="Unassembled WGS sequence"/>
</dbReference>
<accession>A0AAE3ALG5</accession>
<evidence type="ECO:0000313" key="2">
    <source>
        <dbReference type="EMBL" id="MCC2163791.1"/>
    </source>
</evidence>
<evidence type="ECO:0000313" key="3">
    <source>
        <dbReference type="Proteomes" id="UP001198962"/>
    </source>
</evidence>
<keyword evidence="3" id="KW-1185">Reference proteome</keyword>
<protein>
    <submittedName>
        <fullName evidence="2">SseB family protein</fullName>
    </submittedName>
</protein>
<dbReference type="EMBL" id="JAJEPU010000004">
    <property type="protein sequence ID" value="MCC2163791.1"/>
    <property type="molecule type" value="Genomic_DNA"/>
</dbReference>
<dbReference type="RefSeq" id="WP_308450574.1">
    <property type="nucleotide sequence ID" value="NZ_JAJEPU010000004.1"/>
</dbReference>
<organism evidence="2 3">
    <name type="scientific">Brotaphodocola catenula</name>
    <dbReference type="NCBI Taxonomy" id="2885361"/>
    <lineage>
        <taxon>Bacteria</taxon>
        <taxon>Bacillati</taxon>
        <taxon>Bacillota</taxon>
        <taxon>Clostridia</taxon>
        <taxon>Lachnospirales</taxon>
        <taxon>Lachnospiraceae</taxon>
        <taxon>Brotaphodocola</taxon>
    </lineage>
</organism>